<proteinExistence type="inferred from homology"/>
<dbReference type="GO" id="GO:0022857">
    <property type="term" value="F:transmembrane transporter activity"/>
    <property type="evidence" value="ECO:0007669"/>
    <property type="project" value="TreeGrafter"/>
</dbReference>
<keyword evidence="8 9" id="KW-0472">Membrane</keyword>
<comment type="similarity">
    <text evidence="2 10">Belongs to the mitochondrial carrier (TC 2.A.29) family.</text>
</comment>
<dbReference type="InterPro" id="IPR023395">
    <property type="entry name" value="MCP_dom_sf"/>
</dbReference>
<dbReference type="PANTHER" id="PTHR45624">
    <property type="entry name" value="MITOCHONDRIAL BASIC AMINO ACIDS TRANSPORTER-RELATED"/>
    <property type="match status" value="1"/>
</dbReference>
<protein>
    <submittedName>
        <fullName evidence="12">Mitochondrial carrier domain,Mitochondrial substrate/solute carrier</fullName>
    </submittedName>
</protein>
<comment type="subcellular location">
    <subcellularLocation>
        <location evidence="1">Mitochondrion membrane</location>
        <topology evidence="1">Multi-pass membrane protein</topology>
    </subcellularLocation>
</comment>
<evidence type="ECO:0000256" key="3">
    <source>
        <dbReference type="ARBA" id="ARBA00022448"/>
    </source>
</evidence>
<dbReference type="Proteomes" id="UP000325440">
    <property type="component" value="Unassembled WGS sequence"/>
</dbReference>
<keyword evidence="4 9" id="KW-0812">Transmembrane</keyword>
<organism evidence="12 13">
    <name type="scientific">Cinara cedri</name>
    <dbReference type="NCBI Taxonomy" id="506608"/>
    <lineage>
        <taxon>Eukaryota</taxon>
        <taxon>Metazoa</taxon>
        <taxon>Ecdysozoa</taxon>
        <taxon>Arthropoda</taxon>
        <taxon>Hexapoda</taxon>
        <taxon>Insecta</taxon>
        <taxon>Pterygota</taxon>
        <taxon>Neoptera</taxon>
        <taxon>Paraneoptera</taxon>
        <taxon>Hemiptera</taxon>
        <taxon>Sternorrhyncha</taxon>
        <taxon>Aphidomorpha</taxon>
        <taxon>Aphidoidea</taxon>
        <taxon>Aphididae</taxon>
        <taxon>Lachninae</taxon>
        <taxon>Cinara</taxon>
    </lineage>
</organism>
<gene>
    <name evidence="12" type="ORF">CINCED_3A023785</name>
</gene>
<evidence type="ECO:0000256" key="4">
    <source>
        <dbReference type="ARBA" id="ARBA00022692"/>
    </source>
</evidence>
<feature type="repeat" description="Solcar" evidence="9">
    <location>
        <begin position="1"/>
        <end position="89"/>
    </location>
</feature>
<dbReference type="SUPFAM" id="SSF103506">
    <property type="entry name" value="Mitochondrial carrier"/>
    <property type="match status" value="1"/>
</dbReference>
<dbReference type="Pfam" id="PF00153">
    <property type="entry name" value="Mito_carr"/>
    <property type="match status" value="1"/>
</dbReference>
<evidence type="ECO:0000256" key="10">
    <source>
        <dbReference type="RuleBase" id="RU000488"/>
    </source>
</evidence>
<evidence type="ECO:0000256" key="7">
    <source>
        <dbReference type="ARBA" id="ARBA00023128"/>
    </source>
</evidence>
<dbReference type="EMBL" id="CABPRJ010001477">
    <property type="protein sequence ID" value="VVC38517.1"/>
    <property type="molecule type" value="Genomic_DNA"/>
</dbReference>
<dbReference type="OrthoDB" id="193856at2759"/>
<evidence type="ECO:0000256" key="1">
    <source>
        <dbReference type="ARBA" id="ARBA00004225"/>
    </source>
</evidence>
<evidence type="ECO:0000313" key="13">
    <source>
        <dbReference type="Proteomes" id="UP000325440"/>
    </source>
</evidence>
<dbReference type="InterPro" id="IPR018108">
    <property type="entry name" value="MCP_transmembrane"/>
</dbReference>
<evidence type="ECO:0000256" key="11">
    <source>
        <dbReference type="SAM" id="Phobius"/>
    </source>
</evidence>
<dbReference type="AlphaFoldDB" id="A0A5E4N3Y4"/>
<keyword evidence="3 10" id="KW-0813">Transport</keyword>
<evidence type="ECO:0000256" key="5">
    <source>
        <dbReference type="ARBA" id="ARBA00022737"/>
    </source>
</evidence>
<sequence>MPRFIELISGGLAGITCKILVLPFDVVLTKFIIDSHTENPQFQNAWDCAKKIYTQSGPKIFFRGFCLQCLRVFPTCSIMFFVYGIFNGICIGGGFGGVFGGGSEHDKQTKVPATATKW</sequence>
<name>A0A5E4N3Y4_9HEMI</name>
<evidence type="ECO:0000256" key="6">
    <source>
        <dbReference type="ARBA" id="ARBA00022989"/>
    </source>
</evidence>
<feature type="transmembrane region" description="Helical" evidence="11">
    <location>
        <begin position="80"/>
        <end position="100"/>
    </location>
</feature>
<reference evidence="12 13" key="1">
    <citation type="submission" date="2019-08" db="EMBL/GenBank/DDBJ databases">
        <authorList>
            <person name="Alioto T."/>
            <person name="Alioto T."/>
            <person name="Gomez Garrido J."/>
        </authorList>
    </citation>
    <scope>NUCLEOTIDE SEQUENCE [LARGE SCALE GENOMIC DNA]</scope>
</reference>
<dbReference type="GO" id="GO:0031966">
    <property type="term" value="C:mitochondrial membrane"/>
    <property type="evidence" value="ECO:0007669"/>
    <property type="project" value="UniProtKB-SubCell"/>
</dbReference>
<keyword evidence="7" id="KW-0496">Mitochondrion</keyword>
<evidence type="ECO:0000256" key="2">
    <source>
        <dbReference type="ARBA" id="ARBA00006375"/>
    </source>
</evidence>
<keyword evidence="13" id="KW-1185">Reference proteome</keyword>
<dbReference type="PROSITE" id="PS50920">
    <property type="entry name" value="SOLCAR"/>
    <property type="match status" value="1"/>
</dbReference>
<evidence type="ECO:0000256" key="8">
    <source>
        <dbReference type="ARBA" id="ARBA00023136"/>
    </source>
</evidence>
<dbReference type="Gene3D" id="1.50.40.10">
    <property type="entry name" value="Mitochondrial carrier domain"/>
    <property type="match status" value="1"/>
</dbReference>
<feature type="transmembrane region" description="Helical" evidence="11">
    <location>
        <begin position="12"/>
        <end position="33"/>
    </location>
</feature>
<evidence type="ECO:0000256" key="9">
    <source>
        <dbReference type="PROSITE-ProRule" id="PRU00282"/>
    </source>
</evidence>
<evidence type="ECO:0000313" key="12">
    <source>
        <dbReference type="EMBL" id="VVC38517.1"/>
    </source>
</evidence>
<keyword evidence="6 11" id="KW-1133">Transmembrane helix</keyword>
<accession>A0A5E4N3Y4</accession>
<keyword evidence="5" id="KW-0677">Repeat</keyword>
<dbReference type="InterPro" id="IPR050567">
    <property type="entry name" value="Mitochondrial_Carrier"/>
</dbReference>